<proteinExistence type="predicted"/>
<dbReference type="EMBL" id="HBIO01031757">
    <property type="protein sequence ID" value="CAE0479495.1"/>
    <property type="molecule type" value="Transcribed_RNA"/>
</dbReference>
<name>A0A7S3QK64_9STRA</name>
<gene>
    <name evidence="1" type="ORF">CDEB00056_LOCUS24349</name>
</gene>
<sequence>MVGSCPDGKFDLVSVKLMPLIDVGLTPTYRVATPPRINAIIKAFDKDGNKVGNERITLDISNGNTPTIVHFGEEFKRIQTIKFRTNTDNVYFGIDDLEVNIRQACTV</sequence>
<evidence type="ECO:0000313" key="1">
    <source>
        <dbReference type="EMBL" id="CAE0479495.1"/>
    </source>
</evidence>
<dbReference type="AlphaFoldDB" id="A0A7S3QK64"/>
<organism evidence="1">
    <name type="scientific">Chaetoceros debilis</name>
    <dbReference type="NCBI Taxonomy" id="122233"/>
    <lineage>
        <taxon>Eukaryota</taxon>
        <taxon>Sar</taxon>
        <taxon>Stramenopiles</taxon>
        <taxon>Ochrophyta</taxon>
        <taxon>Bacillariophyta</taxon>
        <taxon>Coscinodiscophyceae</taxon>
        <taxon>Chaetocerotophycidae</taxon>
        <taxon>Chaetocerotales</taxon>
        <taxon>Chaetocerotaceae</taxon>
        <taxon>Chaetoceros</taxon>
    </lineage>
</organism>
<protein>
    <submittedName>
        <fullName evidence="1">Uncharacterized protein</fullName>
    </submittedName>
</protein>
<reference evidence="1" key="1">
    <citation type="submission" date="2021-01" db="EMBL/GenBank/DDBJ databases">
        <authorList>
            <person name="Corre E."/>
            <person name="Pelletier E."/>
            <person name="Niang G."/>
            <person name="Scheremetjew M."/>
            <person name="Finn R."/>
            <person name="Kale V."/>
            <person name="Holt S."/>
            <person name="Cochrane G."/>
            <person name="Meng A."/>
            <person name="Brown T."/>
            <person name="Cohen L."/>
        </authorList>
    </citation>
    <scope>NUCLEOTIDE SEQUENCE</scope>
    <source>
        <strain evidence="1">MM31A-1</strain>
    </source>
</reference>
<accession>A0A7S3QK64</accession>